<dbReference type="NCBIfam" id="TIGR00109">
    <property type="entry name" value="hemH"/>
    <property type="match status" value="1"/>
</dbReference>
<feature type="region of interest" description="Disordered" evidence="2">
    <location>
        <begin position="1"/>
        <end position="23"/>
    </location>
</feature>
<dbReference type="Proteomes" id="UP001199916">
    <property type="component" value="Unassembled WGS sequence"/>
</dbReference>
<comment type="caution">
    <text evidence="3">The sequence shown here is derived from an EMBL/GenBank/DDBJ whole genome shotgun (WGS) entry which is preliminary data.</text>
</comment>
<evidence type="ECO:0000256" key="2">
    <source>
        <dbReference type="SAM" id="MobiDB-lite"/>
    </source>
</evidence>
<dbReference type="InterPro" id="IPR001015">
    <property type="entry name" value="Ferrochelatase"/>
</dbReference>
<keyword evidence="3" id="KW-0456">Lyase</keyword>
<evidence type="ECO:0000313" key="4">
    <source>
        <dbReference type="Proteomes" id="UP001199916"/>
    </source>
</evidence>
<dbReference type="Gene3D" id="3.40.50.1400">
    <property type="match status" value="2"/>
</dbReference>
<name>A0ABS8YIM0_9BACL</name>
<dbReference type="PANTHER" id="PTHR11108">
    <property type="entry name" value="FERROCHELATASE"/>
    <property type="match status" value="1"/>
</dbReference>
<dbReference type="EC" id="4.99.1.1" evidence="3"/>
<dbReference type="SUPFAM" id="SSF53800">
    <property type="entry name" value="Chelatase"/>
    <property type="match status" value="1"/>
</dbReference>
<dbReference type="RefSeq" id="WP_233698137.1">
    <property type="nucleotide sequence ID" value="NZ_JAJNBZ010000020.1"/>
</dbReference>
<evidence type="ECO:0000256" key="1">
    <source>
        <dbReference type="RuleBase" id="RU004185"/>
    </source>
</evidence>
<reference evidence="3 4" key="1">
    <citation type="submission" date="2021-11" db="EMBL/GenBank/DDBJ databases">
        <title>Draft genome sequence of Paenibacillus profundus YoMME, a new Gram-positive bacteria with exoelectrogenic properties.</title>
        <authorList>
            <person name="Hubenova Y."/>
            <person name="Hubenova E."/>
            <person name="Manasiev Y."/>
            <person name="Peykov S."/>
            <person name="Mitov M."/>
        </authorList>
    </citation>
    <scope>NUCLEOTIDE SEQUENCE [LARGE SCALE GENOMIC DNA]</scope>
    <source>
        <strain evidence="3 4">YoMME</strain>
    </source>
</reference>
<dbReference type="GO" id="GO:0016829">
    <property type="term" value="F:lyase activity"/>
    <property type="evidence" value="ECO:0007669"/>
    <property type="project" value="UniProtKB-KW"/>
</dbReference>
<accession>A0ABS8YIM0</accession>
<dbReference type="EMBL" id="JAJNBZ010000020">
    <property type="protein sequence ID" value="MCE5171770.1"/>
    <property type="molecule type" value="Genomic_DNA"/>
</dbReference>
<keyword evidence="4" id="KW-1185">Reference proteome</keyword>
<comment type="similarity">
    <text evidence="1">Belongs to the ferrochelatase family.</text>
</comment>
<sequence length="340" mass="37489">MNEQHRFVHQAEPSPYPVHEEASTKRAERAQRAVLLTAYGACSSIDDVPALYEHILHGHKPSADTLIQGVERYKQTGVCDPLHAVSRRQADALSRLIGTKCGTTIPVYIGCKHSNPFVPEAVNQAVHDGINQLAMLHLTPFCTPTGTGTYVQEAKKAIAAAGSSLQISVVADWQEHPAFIRLIARRVQDAYRWLPSASMPTARVIFTVHSKPGLPTAHKAFIAQYCRLARLIAEQAEIGHWDIAYRSGMPAPQRWLGPDIKDVIQQAAADGCQAVVVCELTSLTDNIEVYHDIGEEAKQVAEQCGMQFVRTEYANDAFDFMDFMSDIVAAHLLKGDYCSQ</sequence>
<dbReference type="PANTHER" id="PTHR11108:SF1">
    <property type="entry name" value="FERROCHELATASE, MITOCHONDRIAL"/>
    <property type="match status" value="1"/>
</dbReference>
<organism evidence="3 4">
    <name type="scientific">Paenibacillus profundus</name>
    <dbReference type="NCBI Taxonomy" id="1173085"/>
    <lineage>
        <taxon>Bacteria</taxon>
        <taxon>Bacillati</taxon>
        <taxon>Bacillota</taxon>
        <taxon>Bacilli</taxon>
        <taxon>Bacillales</taxon>
        <taxon>Paenibacillaceae</taxon>
        <taxon>Paenibacillus</taxon>
    </lineage>
</organism>
<protein>
    <submittedName>
        <fullName evidence="3">Ferrochelatase</fullName>
        <ecNumber evidence="3">4.99.1.1</ecNumber>
    </submittedName>
</protein>
<evidence type="ECO:0000313" key="3">
    <source>
        <dbReference type="EMBL" id="MCE5171770.1"/>
    </source>
</evidence>
<gene>
    <name evidence="3" type="primary">hemH</name>
    <name evidence="3" type="ORF">LQV63_21050</name>
</gene>
<proteinExistence type="inferred from homology"/>
<dbReference type="Pfam" id="PF00762">
    <property type="entry name" value="Ferrochelatase"/>
    <property type="match status" value="1"/>
</dbReference>